<evidence type="ECO:0000259" key="2">
    <source>
        <dbReference type="Pfam" id="PF01609"/>
    </source>
</evidence>
<evidence type="ECO:0000256" key="1">
    <source>
        <dbReference type="SAM" id="MobiDB-lite"/>
    </source>
</evidence>
<dbReference type="Pfam" id="PF01609">
    <property type="entry name" value="DDE_Tnp_1"/>
    <property type="match status" value="1"/>
</dbReference>
<comment type="caution">
    <text evidence="3">The sequence shown here is derived from an EMBL/GenBank/DDBJ whole genome shotgun (WGS) entry which is preliminary data.</text>
</comment>
<keyword evidence="4" id="KW-1185">Reference proteome</keyword>
<gene>
    <name evidence="3" type="ORF">RM555_06395</name>
</gene>
<reference evidence="3" key="1">
    <citation type="submission" date="2023-09" db="EMBL/GenBank/DDBJ databases">
        <title>30 novel species of actinomycetes from the DSMZ collection.</title>
        <authorList>
            <person name="Nouioui I."/>
        </authorList>
    </citation>
    <scope>NUCLEOTIDE SEQUENCE</scope>
    <source>
        <strain evidence="3">DSM 115977</strain>
    </source>
</reference>
<name>A0ABU2WSR0_9ACTN</name>
<organism evidence="3 4">
    <name type="scientific">Micromonospora reichwaldensis</name>
    <dbReference type="NCBI Taxonomy" id="3075516"/>
    <lineage>
        <taxon>Bacteria</taxon>
        <taxon>Bacillati</taxon>
        <taxon>Actinomycetota</taxon>
        <taxon>Actinomycetes</taxon>
        <taxon>Micromonosporales</taxon>
        <taxon>Micromonosporaceae</taxon>
        <taxon>Micromonospora</taxon>
    </lineage>
</organism>
<dbReference type="PANTHER" id="PTHR30298:SF0">
    <property type="entry name" value="PROTEIN YBFL-RELATED"/>
    <property type="match status" value="1"/>
</dbReference>
<sequence length="142" mass="15319">MARRPGHRRRLNDPAAIAVDGKTLRGSRTTDTPARHVMTACDQATGVVLASIDVDGKTNEITRFAPLLDHISDLRDTVITADALHCQREHVTYLVERGAHWNLTVKGNQPHLHTQLTALPWPAVPTPPATPTADTAAAKSAA</sequence>
<evidence type="ECO:0000313" key="3">
    <source>
        <dbReference type="EMBL" id="MDT0528620.1"/>
    </source>
</evidence>
<feature type="region of interest" description="Disordered" evidence="1">
    <location>
        <begin position="123"/>
        <end position="142"/>
    </location>
</feature>
<dbReference type="EMBL" id="JAVRFL010000005">
    <property type="protein sequence ID" value="MDT0528620.1"/>
    <property type="molecule type" value="Genomic_DNA"/>
</dbReference>
<dbReference type="InterPro" id="IPR002559">
    <property type="entry name" value="Transposase_11"/>
</dbReference>
<accession>A0ABU2WSR0</accession>
<feature type="compositionally biased region" description="Low complexity" evidence="1">
    <location>
        <begin position="131"/>
        <end position="142"/>
    </location>
</feature>
<dbReference type="Proteomes" id="UP001180973">
    <property type="component" value="Unassembled WGS sequence"/>
</dbReference>
<dbReference type="PANTHER" id="PTHR30298">
    <property type="entry name" value="H REPEAT-ASSOCIATED PREDICTED TRANSPOSASE"/>
    <property type="match status" value="1"/>
</dbReference>
<evidence type="ECO:0000313" key="4">
    <source>
        <dbReference type="Proteomes" id="UP001180973"/>
    </source>
</evidence>
<proteinExistence type="predicted"/>
<dbReference type="NCBIfam" id="NF033564">
    <property type="entry name" value="transpos_ISAs1"/>
    <property type="match status" value="1"/>
</dbReference>
<dbReference type="InterPro" id="IPR047647">
    <property type="entry name" value="ISAs1_transpos"/>
</dbReference>
<feature type="domain" description="Transposase IS4-like" evidence="2">
    <location>
        <begin position="14"/>
        <end position="109"/>
    </location>
</feature>
<dbReference type="RefSeq" id="WP_311410874.1">
    <property type="nucleotide sequence ID" value="NZ_JAVRFL010000005.1"/>
</dbReference>
<protein>
    <submittedName>
        <fullName evidence="3">ISAs1 family transposase</fullName>
    </submittedName>
</protein>
<dbReference type="InterPro" id="IPR051698">
    <property type="entry name" value="Transposase_11-like"/>
</dbReference>